<feature type="compositionally biased region" description="Low complexity" evidence="4">
    <location>
        <begin position="529"/>
        <end position="538"/>
    </location>
</feature>
<dbReference type="Proteomes" id="UP000887574">
    <property type="component" value="Unplaced"/>
</dbReference>
<dbReference type="PANTHER" id="PTHR24198">
    <property type="entry name" value="ANKYRIN REPEAT AND PROTEIN KINASE DOMAIN-CONTAINING PROTEIN"/>
    <property type="match status" value="1"/>
</dbReference>
<evidence type="ECO:0000313" key="6">
    <source>
        <dbReference type="WBParaSite" id="jg20337.1"/>
    </source>
</evidence>
<dbReference type="SMART" id="SM00248">
    <property type="entry name" value="ANK"/>
    <property type="match status" value="5"/>
</dbReference>
<feature type="region of interest" description="Disordered" evidence="4">
    <location>
        <begin position="447"/>
        <end position="482"/>
    </location>
</feature>
<organism evidence="5 6">
    <name type="scientific">Ditylenchus dipsaci</name>
    <dbReference type="NCBI Taxonomy" id="166011"/>
    <lineage>
        <taxon>Eukaryota</taxon>
        <taxon>Metazoa</taxon>
        <taxon>Ecdysozoa</taxon>
        <taxon>Nematoda</taxon>
        <taxon>Chromadorea</taxon>
        <taxon>Rhabditida</taxon>
        <taxon>Tylenchina</taxon>
        <taxon>Tylenchomorpha</taxon>
        <taxon>Sphaerularioidea</taxon>
        <taxon>Anguinidae</taxon>
        <taxon>Anguininae</taxon>
        <taxon>Ditylenchus</taxon>
    </lineage>
</organism>
<dbReference type="PROSITE" id="PS50297">
    <property type="entry name" value="ANK_REP_REGION"/>
    <property type="match status" value="1"/>
</dbReference>
<dbReference type="AlphaFoldDB" id="A0A915DIC0"/>
<dbReference type="PANTHER" id="PTHR24198:SF165">
    <property type="entry name" value="ANKYRIN REPEAT-CONTAINING PROTEIN-RELATED"/>
    <property type="match status" value="1"/>
</dbReference>
<name>A0A915DIC0_9BILA</name>
<evidence type="ECO:0000256" key="1">
    <source>
        <dbReference type="ARBA" id="ARBA00022737"/>
    </source>
</evidence>
<dbReference type="PROSITE" id="PS50088">
    <property type="entry name" value="ANK_REPEAT"/>
    <property type="match status" value="1"/>
</dbReference>
<proteinExistence type="predicted"/>
<dbReference type="InterPro" id="IPR036770">
    <property type="entry name" value="Ankyrin_rpt-contain_sf"/>
</dbReference>
<sequence>MSDEEEEDTPEPTGSIKGHVAIVVLLANNNADIHRTSGLGVSALTLACAGQHREVIRLLKIFNAAVNPIQKMIAPTPFMAACFNNDIEICAFLTQHGCNVNQKVDALNLDARTFTIKCGFNFVLNFIDDFKVEPPVQKDLATAIQEGNIVDCTYLLQNITINSSLSSEGVTPLMYCAVMSRLEIAEMIIENKCCHIDSQENVLGMTALMFAIVAGDNEMVCLLLKLGAKVSICSTTKEAFTAIDLSQHACELTQDTLLLLYRHYLKIPSSLLDVEKPTKVVATLTHHALLPSPSFSHDKFSANKTLKKCCCPLDAHIDWTESLPFRLAEEILRGDNKYKNGNVRLLPKPHDFINLARNLVLLKRWINQGDSLNQFPIGVTISGGESSEFVSIAQRNAYGCFANAEEPPSSLYNFPPCSEPIFSYSQPTTKIADFGISSKAAATIQKSNNQSRNLVRNAPHRPNSESQVANSLTSVQHGHQRAAGISHTLNAENLGLASSQSFGFKSSITPSGTPQPSRNLISLMKPSSFSKSSNSVESLQNCPSTMLSSSSEVLRSHHFVKKGNTNSPRSIHRGPRPFTKS</sequence>
<feature type="compositionally biased region" description="Polar residues" evidence="4">
    <location>
        <begin position="539"/>
        <end position="553"/>
    </location>
</feature>
<feature type="repeat" description="ANK" evidence="3">
    <location>
        <begin position="203"/>
        <end position="235"/>
    </location>
</feature>
<evidence type="ECO:0000256" key="2">
    <source>
        <dbReference type="ARBA" id="ARBA00023043"/>
    </source>
</evidence>
<dbReference type="Gene3D" id="1.25.40.20">
    <property type="entry name" value="Ankyrin repeat-containing domain"/>
    <property type="match status" value="2"/>
</dbReference>
<dbReference type="InterPro" id="IPR002110">
    <property type="entry name" value="Ankyrin_rpt"/>
</dbReference>
<feature type="region of interest" description="Disordered" evidence="4">
    <location>
        <begin position="529"/>
        <end position="581"/>
    </location>
</feature>
<keyword evidence="1" id="KW-0677">Repeat</keyword>
<dbReference type="SUPFAM" id="SSF48403">
    <property type="entry name" value="Ankyrin repeat"/>
    <property type="match status" value="1"/>
</dbReference>
<feature type="compositionally biased region" description="Polar residues" evidence="4">
    <location>
        <begin position="464"/>
        <end position="477"/>
    </location>
</feature>
<keyword evidence="5" id="KW-1185">Reference proteome</keyword>
<accession>A0A915DIC0</accession>
<dbReference type="Pfam" id="PF12796">
    <property type="entry name" value="Ank_2"/>
    <property type="match status" value="2"/>
</dbReference>
<evidence type="ECO:0000256" key="3">
    <source>
        <dbReference type="PROSITE-ProRule" id="PRU00023"/>
    </source>
</evidence>
<evidence type="ECO:0000256" key="4">
    <source>
        <dbReference type="SAM" id="MobiDB-lite"/>
    </source>
</evidence>
<reference evidence="6" key="1">
    <citation type="submission" date="2022-11" db="UniProtKB">
        <authorList>
            <consortium name="WormBaseParasite"/>
        </authorList>
    </citation>
    <scope>IDENTIFICATION</scope>
</reference>
<protein>
    <submittedName>
        <fullName evidence="6">Uncharacterized protein</fullName>
    </submittedName>
</protein>
<dbReference type="WBParaSite" id="jg20337.1">
    <property type="protein sequence ID" value="jg20337.1"/>
    <property type="gene ID" value="jg20337"/>
</dbReference>
<evidence type="ECO:0000313" key="5">
    <source>
        <dbReference type="Proteomes" id="UP000887574"/>
    </source>
</evidence>
<keyword evidence="2 3" id="KW-0040">ANK repeat</keyword>